<keyword evidence="3" id="KW-1185">Reference proteome</keyword>
<dbReference type="InterPro" id="IPR040398">
    <property type="entry name" value="Not1"/>
</dbReference>
<proteinExistence type="predicted"/>
<dbReference type="AlphaFoldDB" id="A0A564YUV6"/>
<reference evidence="2 3" key="1">
    <citation type="submission" date="2019-07" db="EMBL/GenBank/DDBJ databases">
        <authorList>
            <person name="Jastrzebski P J."/>
            <person name="Paukszto L."/>
            <person name="Jastrzebski P J."/>
        </authorList>
    </citation>
    <scope>NUCLEOTIDE SEQUENCE [LARGE SCALE GENOMIC DNA]</scope>
    <source>
        <strain evidence="2 3">WMS-il1</strain>
    </source>
</reference>
<gene>
    <name evidence="2" type="ORF">WMSIL1_LOCUS9767</name>
</gene>
<protein>
    <recommendedName>
        <fullName evidence="1">CCR4-NOT transcription complex subunit 1 CAF1-binding domain-containing protein</fullName>
    </recommendedName>
</protein>
<name>A0A564YUV6_HYMDI</name>
<dbReference type="GO" id="GO:0000932">
    <property type="term" value="C:P-body"/>
    <property type="evidence" value="ECO:0007669"/>
    <property type="project" value="TreeGrafter"/>
</dbReference>
<evidence type="ECO:0000259" key="1">
    <source>
        <dbReference type="Pfam" id="PF16415"/>
    </source>
</evidence>
<dbReference type="EMBL" id="CABIJS010000410">
    <property type="protein sequence ID" value="VUZ50956.1"/>
    <property type="molecule type" value="Genomic_DNA"/>
</dbReference>
<dbReference type="Gene3D" id="1.25.40.180">
    <property type="match status" value="1"/>
</dbReference>
<dbReference type="Pfam" id="PF16415">
    <property type="entry name" value="CNOT1_CAF1_bind"/>
    <property type="match status" value="1"/>
</dbReference>
<dbReference type="GO" id="GO:0060090">
    <property type="term" value="F:molecular adaptor activity"/>
    <property type="evidence" value="ECO:0007669"/>
    <property type="project" value="TreeGrafter"/>
</dbReference>
<organism evidence="2 3">
    <name type="scientific">Hymenolepis diminuta</name>
    <name type="common">Rat tapeworm</name>
    <dbReference type="NCBI Taxonomy" id="6216"/>
    <lineage>
        <taxon>Eukaryota</taxon>
        <taxon>Metazoa</taxon>
        <taxon>Spiralia</taxon>
        <taxon>Lophotrochozoa</taxon>
        <taxon>Platyhelminthes</taxon>
        <taxon>Cestoda</taxon>
        <taxon>Eucestoda</taxon>
        <taxon>Cyclophyllidea</taxon>
        <taxon>Hymenolepididae</taxon>
        <taxon>Hymenolepis</taxon>
    </lineage>
</organism>
<dbReference type="GO" id="GO:0000288">
    <property type="term" value="P:nuclear-transcribed mRNA catabolic process, deadenylation-dependent decay"/>
    <property type="evidence" value="ECO:0007669"/>
    <property type="project" value="TreeGrafter"/>
</dbReference>
<dbReference type="PANTHER" id="PTHR13162">
    <property type="entry name" value="CCR4-NOT TRANSCRIPTION COMPLEX"/>
    <property type="match status" value="1"/>
</dbReference>
<accession>A0A564YUV6</accession>
<dbReference type="InterPro" id="IPR032191">
    <property type="entry name" value="CNOT1_CAF1_bind"/>
</dbReference>
<dbReference type="Proteomes" id="UP000321570">
    <property type="component" value="Unassembled WGS sequence"/>
</dbReference>
<sequence length="219" mass="25389">MSVGPCSESVCNLILNISKEEKQKFQSEFVYGILNAIKRPWFVFHFIRRPDVNLDAFAEVVMNINKRFPDYHEFIVSEVTSEVKHIFVELSRGNLDDLTMLYLKKLGRFLGLVTLTQNRIVFDKDLDMKAFLYDAILESKDVLLYVLAFMTQFLRGLNGSLIRPYNPYVIRILRVLKLLYDQRSTDCDIKTEINALCGAIGVKIEDISDFKFVVKKLVD</sequence>
<dbReference type="PANTHER" id="PTHR13162:SF8">
    <property type="entry name" value="CCR4-NOT TRANSCRIPTION COMPLEX SUBUNIT 1"/>
    <property type="match status" value="1"/>
</dbReference>
<dbReference type="GO" id="GO:0017148">
    <property type="term" value="P:negative regulation of translation"/>
    <property type="evidence" value="ECO:0007669"/>
    <property type="project" value="InterPro"/>
</dbReference>
<evidence type="ECO:0000313" key="2">
    <source>
        <dbReference type="EMBL" id="VUZ50956.1"/>
    </source>
</evidence>
<evidence type="ECO:0000313" key="3">
    <source>
        <dbReference type="Proteomes" id="UP000321570"/>
    </source>
</evidence>
<dbReference type="GO" id="GO:0030015">
    <property type="term" value="C:CCR4-NOT core complex"/>
    <property type="evidence" value="ECO:0007669"/>
    <property type="project" value="InterPro"/>
</dbReference>
<feature type="domain" description="CCR4-NOT transcription complex subunit 1 CAF1-binding" evidence="1">
    <location>
        <begin position="9"/>
        <end position="213"/>
    </location>
</feature>